<dbReference type="AlphaFoldDB" id="A0AAY4C6G1"/>
<feature type="compositionally biased region" description="Polar residues" evidence="5">
    <location>
        <begin position="184"/>
        <end position="193"/>
    </location>
</feature>
<accession>A0AAY4C6G1</accession>
<evidence type="ECO:0000256" key="1">
    <source>
        <dbReference type="ARBA" id="ARBA00004123"/>
    </source>
</evidence>
<dbReference type="GO" id="GO:0008156">
    <property type="term" value="P:negative regulation of DNA replication"/>
    <property type="evidence" value="ECO:0007669"/>
    <property type="project" value="TreeGrafter"/>
</dbReference>
<dbReference type="Proteomes" id="UP000694580">
    <property type="component" value="Chromosome 19"/>
</dbReference>
<comment type="subcellular location">
    <subcellularLocation>
        <location evidence="1">Nucleus</location>
    </subcellularLocation>
</comment>
<dbReference type="PANTHER" id="PTHR13372">
    <property type="entry name" value="GEMININ"/>
    <property type="match status" value="1"/>
</dbReference>
<keyword evidence="7" id="KW-1185">Reference proteome</keyword>
<dbReference type="GO" id="GO:0005634">
    <property type="term" value="C:nucleus"/>
    <property type="evidence" value="ECO:0007669"/>
    <property type="project" value="UniProtKB-SubCell"/>
</dbReference>
<reference evidence="6" key="2">
    <citation type="submission" date="2025-08" db="UniProtKB">
        <authorList>
            <consortium name="Ensembl"/>
        </authorList>
    </citation>
    <scope>IDENTIFICATION</scope>
</reference>
<reference evidence="6" key="3">
    <citation type="submission" date="2025-09" db="UniProtKB">
        <authorList>
            <consortium name="Ensembl"/>
        </authorList>
    </citation>
    <scope>IDENTIFICATION</scope>
</reference>
<sequence length="381" mass="41212">MSTLLSCQELSFVGGQHYDCPSSDPTVDVSTGTLVSLWDAGPHDNAPRPEPGVACDPAWSDHLSPHLQRNKQLQDTLMQREEELARLHEENCKLREFLNSSFVKSLEEKRKKLLSAPSRHRKRVFQGDGEFQTLSQLLGAGEGKRACRNLSLEFCSAEELASAPPLDSWILETLGLKDQDTIDPESSYSSPTNDDSRLSFSSTTSGFSPGNKPTAIYNSGVMDIPTSYSLSAESTCDFSSVMNSNIYHHGLDTPGSCSTSVNSSSEFSSTIDMASLYSDCPTGLSLPGLKKSLHSPADGLVPVATSTPNCSPEVPYQGSPSPPGGSRVLCSTPQSRTDLAFSMSLSPRSSVRTHSFPQGQAFVRKDAQGGWNFTWVPKQCS</sequence>
<dbReference type="CDD" id="cd22588">
    <property type="entry name" value="GemC1_CC"/>
    <property type="match status" value="1"/>
</dbReference>
<protein>
    <recommendedName>
        <fullName evidence="8">Geminin coiled-coil domain-containing protein 1</fullName>
    </recommendedName>
</protein>
<evidence type="ECO:0000256" key="3">
    <source>
        <dbReference type="ARBA" id="ARBA00023242"/>
    </source>
</evidence>
<reference evidence="6 7" key="1">
    <citation type="submission" date="2020-06" db="EMBL/GenBank/DDBJ databases">
        <authorList>
            <consortium name="Wellcome Sanger Institute Data Sharing"/>
        </authorList>
    </citation>
    <scope>NUCLEOTIDE SEQUENCE [LARGE SCALE GENOMIC DNA]</scope>
</reference>
<dbReference type="Gene3D" id="1.20.5.1180">
    <property type="entry name" value="Geminin coiled-coil domain"/>
    <property type="match status" value="1"/>
</dbReference>
<dbReference type="Ensembl" id="ENSDCDT00010035550.1">
    <property type="protein sequence ID" value="ENSDCDP00010028775.1"/>
    <property type="gene ID" value="ENSDCDG00010018163.1"/>
</dbReference>
<keyword evidence="3" id="KW-0539">Nucleus</keyword>
<proteinExistence type="predicted"/>
<dbReference type="GeneID" id="114769427"/>
<keyword evidence="4" id="KW-0131">Cell cycle</keyword>
<evidence type="ECO:0000256" key="4">
    <source>
        <dbReference type="ARBA" id="ARBA00023306"/>
    </source>
</evidence>
<dbReference type="GO" id="GO:0045786">
    <property type="term" value="P:negative regulation of cell cycle"/>
    <property type="evidence" value="ECO:0007669"/>
    <property type="project" value="TreeGrafter"/>
</dbReference>
<evidence type="ECO:0000256" key="5">
    <source>
        <dbReference type="SAM" id="MobiDB-lite"/>
    </source>
</evidence>
<dbReference type="InterPro" id="IPR059237">
    <property type="entry name" value="GemC1_CC"/>
</dbReference>
<evidence type="ECO:0008006" key="8">
    <source>
        <dbReference type="Google" id="ProtNLM"/>
    </source>
</evidence>
<evidence type="ECO:0000256" key="2">
    <source>
        <dbReference type="ARBA" id="ARBA00023054"/>
    </source>
</evidence>
<organism evidence="6 7">
    <name type="scientific">Denticeps clupeoides</name>
    <name type="common">denticle herring</name>
    <dbReference type="NCBI Taxonomy" id="299321"/>
    <lineage>
        <taxon>Eukaryota</taxon>
        <taxon>Metazoa</taxon>
        <taxon>Chordata</taxon>
        <taxon>Craniata</taxon>
        <taxon>Vertebrata</taxon>
        <taxon>Euteleostomi</taxon>
        <taxon>Actinopterygii</taxon>
        <taxon>Neopterygii</taxon>
        <taxon>Teleostei</taxon>
        <taxon>Clupei</taxon>
        <taxon>Clupeiformes</taxon>
        <taxon>Denticipitoidei</taxon>
        <taxon>Denticipitidae</taxon>
        <taxon>Denticeps</taxon>
    </lineage>
</organism>
<evidence type="ECO:0000313" key="6">
    <source>
        <dbReference type="Ensembl" id="ENSDCDP00010028775.1"/>
    </source>
</evidence>
<dbReference type="RefSeq" id="XP_028818255.1">
    <property type="nucleotide sequence ID" value="XM_028962422.1"/>
</dbReference>
<gene>
    <name evidence="6" type="primary">GMNC</name>
</gene>
<feature type="compositionally biased region" description="Low complexity" evidence="5">
    <location>
        <begin position="199"/>
        <end position="208"/>
    </location>
</feature>
<keyword evidence="2" id="KW-0175">Coiled coil</keyword>
<feature type="region of interest" description="Disordered" evidence="5">
    <location>
        <begin position="181"/>
        <end position="208"/>
    </location>
</feature>
<name>A0AAY4C6G1_9TELE</name>
<evidence type="ECO:0000313" key="7">
    <source>
        <dbReference type="Proteomes" id="UP000694580"/>
    </source>
</evidence>
<dbReference type="PANTHER" id="PTHR13372:SF2">
    <property type="entry name" value="GEMININ COILED-COIL DOMAIN-CONTAINING PROTEIN 1"/>
    <property type="match status" value="1"/>
</dbReference>
<dbReference type="GeneTree" id="ENSGT00940000153270"/>